<comment type="caution">
    <text evidence="1">The sequence shown here is derived from an EMBL/GenBank/DDBJ whole genome shotgun (WGS) entry which is preliminary data.</text>
</comment>
<dbReference type="EMBL" id="JAFIRN010000018">
    <property type="protein sequence ID" value="KAG5831350.1"/>
    <property type="molecule type" value="Genomic_DNA"/>
</dbReference>
<name>A0A9D3LIB9_ANGAN</name>
<protein>
    <submittedName>
        <fullName evidence="1">Uncharacterized protein</fullName>
    </submittedName>
</protein>
<dbReference type="AlphaFoldDB" id="A0A9D3LIB9"/>
<accession>A0A9D3LIB9</accession>
<feature type="non-terminal residue" evidence="1">
    <location>
        <position position="1"/>
    </location>
</feature>
<keyword evidence="2" id="KW-1185">Reference proteome</keyword>
<proteinExistence type="predicted"/>
<reference evidence="1" key="1">
    <citation type="submission" date="2021-01" db="EMBL/GenBank/DDBJ databases">
        <title>A chromosome-scale assembly of European eel, Anguilla anguilla.</title>
        <authorList>
            <person name="Henkel C."/>
            <person name="Jong-Raadsen S.A."/>
            <person name="Dufour S."/>
            <person name="Weltzien F.-A."/>
            <person name="Palstra A.P."/>
            <person name="Pelster B."/>
            <person name="Spaink H.P."/>
            <person name="Van Den Thillart G.E."/>
            <person name="Jansen H."/>
            <person name="Zahm M."/>
            <person name="Klopp C."/>
            <person name="Cedric C."/>
            <person name="Louis A."/>
            <person name="Berthelot C."/>
            <person name="Parey E."/>
            <person name="Roest Crollius H."/>
            <person name="Montfort J."/>
            <person name="Robinson-Rechavi M."/>
            <person name="Bucao C."/>
            <person name="Bouchez O."/>
            <person name="Gislard M."/>
            <person name="Lluch J."/>
            <person name="Milhes M."/>
            <person name="Lampietro C."/>
            <person name="Lopez Roques C."/>
            <person name="Donnadieu C."/>
            <person name="Braasch I."/>
            <person name="Desvignes T."/>
            <person name="Postlethwait J."/>
            <person name="Bobe J."/>
            <person name="Guiguen Y."/>
            <person name="Dirks R."/>
        </authorList>
    </citation>
    <scope>NUCLEOTIDE SEQUENCE</scope>
    <source>
        <strain evidence="1">Tag_6206</strain>
        <tissue evidence="1">Liver</tissue>
    </source>
</reference>
<sequence length="80" mass="8765">QPGARGHHRSPRRGAAGGRNFPSLLFVLRIFLFNENDSGVVMVTWEHAVKPVPSREGAVRFEAFCLSDGAPPPDALPERD</sequence>
<gene>
    <name evidence="1" type="ORF">ANANG_G00302830</name>
</gene>
<evidence type="ECO:0000313" key="2">
    <source>
        <dbReference type="Proteomes" id="UP001044222"/>
    </source>
</evidence>
<dbReference type="Proteomes" id="UP001044222">
    <property type="component" value="Chromosome 18"/>
</dbReference>
<organism evidence="1 2">
    <name type="scientific">Anguilla anguilla</name>
    <name type="common">European freshwater eel</name>
    <name type="synonym">Muraena anguilla</name>
    <dbReference type="NCBI Taxonomy" id="7936"/>
    <lineage>
        <taxon>Eukaryota</taxon>
        <taxon>Metazoa</taxon>
        <taxon>Chordata</taxon>
        <taxon>Craniata</taxon>
        <taxon>Vertebrata</taxon>
        <taxon>Euteleostomi</taxon>
        <taxon>Actinopterygii</taxon>
        <taxon>Neopterygii</taxon>
        <taxon>Teleostei</taxon>
        <taxon>Anguilliformes</taxon>
        <taxon>Anguillidae</taxon>
        <taxon>Anguilla</taxon>
    </lineage>
</organism>
<evidence type="ECO:0000313" key="1">
    <source>
        <dbReference type="EMBL" id="KAG5831350.1"/>
    </source>
</evidence>